<reference evidence="2" key="2">
    <citation type="submission" date="2023-06" db="EMBL/GenBank/DDBJ databases">
        <authorList>
            <consortium name="Lawrence Berkeley National Laboratory"/>
            <person name="Mondo S.J."/>
            <person name="Hensen N."/>
            <person name="Bonometti L."/>
            <person name="Westerberg I."/>
            <person name="Brannstrom I.O."/>
            <person name="Guillou S."/>
            <person name="Cros-Aarteil S."/>
            <person name="Calhoun S."/>
            <person name="Haridas S."/>
            <person name="Kuo A."/>
            <person name="Pangilinan J."/>
            <person name="Riley R."/>
            <person name="Labutti K."/>
            <person name="Andreopoulos B."/>
            <person name="Lipzen A."/>
            <person name="Chen C."/>
            <person name="Yanf M."/>
            <person name="Daum C."/>
            <person name="Ng V."/>
            <person name="Clum A."/>
            <person name="Steindorff A."/>
            <person name="Ohm R."/>
            <person name="Martin F."/>
            <person name="Silar P."/>
            <person name="Natvig D."/>
            <person name="Lalanne C."/>
            <person name="Gautier V."/>
            <person name="Ament-Velasquez S.L."/>
            <person name="Kruys A."/>
            <person name="Hutchinson M.I."/>
            <person name="Powell A.J."/>
            <person name="Barry K."/>
            <person name="Miller A.N."/>
            <person name="Grigoriev I.V."/>
            <person name="Debuchy R."/>
            <person name="Gladieux P."/>
            <person name="Thoren M.H."/>
            <person name="Johannesson H."/>
        </authorList>
    </citation>
    <scope>NUCLEOTIDE SEQUENCE</scope>
    <source>
        <strain evidence="2">CBS 333.67</strain>
    </source>
</reference>
<accession>A0AAJ0GZY4</accession>
<dbReference type="PANTHER" id="PTHR42085:SF4">
    <property type="entry name" value="F-BOX DOMAIN-CONTAINING PROTEIN"/>
    <property type="match status" value="1"/>
</dbReference>
<proteinExistence type="predicted"/>
<feature type="region of interest" description="Disordered" evidence="1">
    <location>
        <begin position="238"/>
        <end position="257"/>
    </location>
</feature>
<dbReference type="AlphaFoldDB" id="A0AAJ0GZY4"/>
<name>A0AAJ0GZY4_9PEZI</name>
<protein>
    <submittedName>
        <fullName evidence="2">Uncharacterized protein</fullName>
    </submittedName>
</protein>
<evidence type="ECO:0000256" key="1">
    <source>
        <dbReference type="SAM" id="MobiDB-lite"/>
    </source>
</evidence>
<dbReference type="InterPro" id="IPR038883">
    <property type="entry name" value="AN11006-like"/>
</dbReference>
<dbReference type="RefSeq" id="XP_062724735.1">
    <property type="nucleotide sequence ID" value="XM_062866785.1"/>
</dbReference>
<dbReference type="Proteomes" id="UP001273166">
    <property type="component" value="Unassembled WGS sequence"/>
</dbReference>
<keyword evidence="3" id="KW-1185">Reference proteome</keyword>
<organism evidence="2 3">
    <name type="scientific">Chaetomium strumarium</name>
    <dbReference type="NCBI Taxonomy" id="1170767"/>
    <lineage>
        <taxon>Eukaryota</taxon>
        <taxon>Fungi</taxon>
        <taxon>Dikarya</taxon>
        <taxon>Ascomycota</taxon>
        <taxon>Pezizomycotina</taxon>
        <taxon>Sordariomycetes</taxon>
        <taxon>Sordariomycetidae</taxon>
        <taxon>Sordariales</taxon>
        <taxon>Chaetomiaceae</taxon>
        <taxon>Chaetomium</taxon>
    </lineage>
</organism>
<dbReference type="EMBL" id="JAUDZG010000002">
    <property type="protein sequence ID" value="KAK3308955.1"/>
    <property type="molecule type" value="Genomic_DNA"/>
</dbReference>
<comment type="caution">
    <text evidence="2">The sequence shown here is derived from an EMBL/GenBank/DDBJ whole genome shotgun (WGS) entry which is preliminary data.</text>
</comment>
<dbReference type="PANTHER" id="PTHR42085">
    <property type="entry name" value="F-BOX DOMAIN-CONTAINING PROTEIN"/>
    <property type="match status" value="1"/>
</dbReference>
<gene>
    <name evidence="2" type="ORF">B0T15DRAFT_491500</name>
</gene>
<dbReference type="GeneID" id="87885614"/>
<reference evidence="2" key="1">
    <citation type="journal article" date="2023" name="Mol. Phylogenet. Evol.">
        <title>Genome-scale phylogeny and comparative genomics of the fungal order Sordariales.</title>
        <authorList>
            <person name="Hensen N."/>
            <person name="Bonometti L."/>
            <person name="Westerberg I."/>
            <person name="Brannstrom I.O."/>
            <person name="Guillou S."/>
            <person name="Cros-Aarteil S."/>
            <person name="Calhoun S."/>
            <person name="Haridas S."/>
            <person name="Kuo A."/>
            <person name="Mondo S."/>
            <person name="Pangilinan J."/>
            <person name="Riley R."/>
            <person name="LaButti K."/>
            <person name="Andreopoulos B."/>
            <person name="Lipzen A."/>
            <person name="Chen C."/>
            <person name="Yan M."/>
            <person name="Daum C."/>
            <person name="Ng V."/>
            <person name="Clum A."/>
            <person name="Steindorff A."/>
            <person name="Ohm R.A."/>
            <person name="Martin F."/>
            <person name="Silar P."/>
            <person name="Natvig D.O."/>
            <person name="Lalanne C."/>
            <person name="Gautier V."/>
            <person name="Ament-Velasquez S.L."/>
            <person name="Kruys A."/>
            <person name="Hutchinson M.I."/>
            <person name="Powell A.J."/>
            <person name="Barry K."/>
            <person name="Miller A.N."/>
            <person name="Grigoriev I.V."/>
            <person name="Debuchy R."/>
            <person name="Gladieux P."/>
            <person name="Hiltunen Thoren M."/>
            <person name="Johannesson H."/>
        </authorList>
    </citation>
    <scope>NUCLEOTIDE SEQUENCE</scope>
    <source>
        <strain evidence="2">CBS 333.67</strain>
    </source>
</reference>
<evidence type="ECO:0000313" key="3">
    <source>
        <dbReference type="Proteomes" id="UP001273166"/>
    </source>
</evidence>
<sequence length="257" mass="28419">MPRDRPTFLTLPLELRLDIYTHLLVLPPPPPPERQQPIYRCAHPYSPSPEEKPTIHTQILLVNRQTNREATPLLYTLNTFTAHPALLTVAAAPTLLHFHHHAVYRSSKTLGIPSSSSSKWTKLIRKWNLRVRIDAAAPPPPWNRSQVSAAFSHAQELTLDLWSGAFSSSSSFSSSMGMDGHSGVVEGEGEREGGRGADVLRLFEGVRGVRRVRVVGMVVVGGGLEGYVKWLTKRMTSMDQEEGDVDGDRRGSTTALV</sequence>
<evidence type="ECO:0000313" key="2">
    <source>
        <dbReference type="EMBL" id="KAK3308955.1"/>
    </source>
</evidence>